<keyword evidence="5" id="KW-1185">Reference proteome</keyword>
<evidence type="ECO:0000313" key="5">
    <source>
        <dbReference type="Proteomes" id="UP000248326"/>
    </source>
</evidence>
<protein>
    <submittedName>
        <fullName evidence="4">Glycosyltransferase involved in cell wall biosynthesis</fullName>
    </submittedName>
</protein>
<dbReference type="EMBL" id="QJSX01000002">
    <property type="protein sequence ID" value="PYE55641.1"/>
    <property type="molecule type" value="Genomic_DNA"/>
</dbReference>
<accession>A0A318S8X0</accession>
<dbReference type="Pfam" id="PF13692">
    <property type="entry name" value="Glyco_trans_1_4"/>
    <property type="match status" value="1"/>
</dbReference>
<proteinExistence type="predicted"/>
<reference evidence="4 5" key="1">
    <citation type="submission" date="2018-06" db="EMBL/GenBank/DDBJ databases">
        <title>Genomic Encyclopedia of Type Strains, Phase IV (KMG-IV): sequencing the most valuable type-strain genomes for metagenomic binning, comparative biology and taxonomic classification.</title>
        <authorList>
            <person name="Goeker M."/>
        </authorList>
    </citation>
    <scope>NUCLEOTIDE SEQUENCE [LARGE SCALE GENOMIC DNA]</scope>
    <source>
        <strain evidence="4 5">DSM 18048</strain>
    </source>
</reference>
<feature type="domain" description="Glycosyltransferase subfamily 4-like N-terminal" evidence="3">
    <location>
        <begin position="40"/>
        <end position="192"/>
    </location>
</feature>
<keyword evidence="2 4" id="KW-0808">Transferase</keyword>
<organism evidence="4 5">
    <name type="scientific">Deinococcus yavapaiensis KR-236</name>
    <dbReference type="NCBI Taxonomy" id="694435"/>
    <lineage>
        <taxon>Bacteria</taxon>
        <taxon>Thermotogati</taxon>
        <taxon>Deinococcota</taxon>
        <taxon>Deinococci</taxon>
        <taxon>Deinococcales</taxon>
        <taxon>Deinococcaceae</taxon>
        <taxon>Deinococcus</taxon>
    </lineage>
</organism>
<sequence length="411" mass="45169">MPSAVFYMDPLHEKKSCEMRILHVLGVAGLPRDPDREPTSGVARAALEIARAQAAEGHEVELLSVGQTSWQAVWQGVKLIRLRHAPWAHIRLLGRSLDFSRHLPLVLYTRRKHFDVVHTHLQPYLRFIRTPLRVAHIHNDLLDAPAAQLEGRIADVQRIEQDADLIVTVSHYLKGSIGRHASSESVKTVHNGGSYSRDIVEKARGNRDDARRSLKVTDENFVILYVGGFSANKGVLHLVNAFEQLALESDRVILALAGGAKLWGQGERPRESDDQYQDMVEQHLRPFSHQVRELGLVAPKDLPSVYAAADVLVVPSVCQEGFGLVAAEGMSMGLPVIASRVGGLSEVVSDRGGLLVPPADEHALLEALRTLLGDASLRGSLAAGARSQATNYTWDRTAQQLLRLYASKVGQ</sequence>
<dbReference type="SUPFAM" id="SSF53756">
    <property type="entry name" value="UDP-Glycosyltransferase/glycogen phosphorylase"/>
    <property type="match status" value="1"/>
</dbReference>
<dbReference type="GO" id="GO:0016757">
    <property type="term" value="F:glycosyltransferase activity"/>
    <property type="evidence" value="ECO:0007669"/>
    <property type="project" value="UniProtKB-KW"/>
</dbReference>
<dbReference type="PANTHER" id="PTHR12526:SF510">
    <property type="entry name" value="D-INOSITOL 3-PHOSPHATE GLYCOSYLTRANSFERASE"/>
    <property type="match status" value="1"/>
</dbReference>
<dbReference type="Gene3D" id="3.40.50.2000">
    <property type="entry name" value="Glycogen Phosphorylase B"/>
    <property type="match status" value="2"/>
</dbReference>
<dbReference type="AlphaFoldDB" id="A0A318S8X0"/>
<dbReference type="PANTHER" id="PTHR12526">
    <property type="entry name" value="GLYCOSYLTRANSFERASE"/>
    <property type="match status" value="1"/>
</dbReference>
<comment type="caution">
    <text evidence="4">The sequence shown here is derived from an EMBL/GenBank/DDBJ whole genome shotgun (WGS) entry which is preliminary data.</text>
</comment>
<dbReference type="InterPro" id="IPR028098">
    <property type="entry name" value="Glyco_trans_4-like_N"/>
</dbReference>
<evidence type="ECO:0000256" key="1">
    <source>
        <dbReference type="ARBA" id="ARBA00022676"/>
    </source>
</evidence>
<dbReference type="Pfam" id="PF13439">
    <property type="entry name" value="Glyco_transf_4"/>
    <property type="match status" value="1"/>
</dbReference>
<gene>
    <name evidence="4" type="ORF">DES52_1024</name>
</gene>
<evidence type="ECO:0000313" key="4">
    <source>
        <dbReference type="EMBL" id="PYE55641.1"/>
    </source>
</evidence>
<keyword evidence="1" id="KW-0328">Glycosyltransferase</keyword>
<name>A0A318S8X0_9DEIO</name>
<evidence type="ECO:0000256" key="2">
    <source>
        <dbReference type="ARBA" id="ARBA00022679"/>
    </source>
</evidence>
<dbReference type="CDD" id="cd03801">
    <property type="entry name" value="GT4_PimA-like"/>
    <property type="match status" value="1"/>
</dbReference>
<dbReference type="Proteomes" id="UP000248326">
    <property type="component" value="Unassembled WGS sequence"/>
</dbReference>
<evidence type="ECO:0000259" key="3">
    <source>
        <dbReference type="Pfam" id="PF13439"/>
    </source>
</evidence>